<proteinExistence type="predicted"/>
<dbReference type="PANTHER" id="PTHR42814">
    <property type="entry name" value="AMP-BINDING DOMAIN-CONTAINING PROTEIN"/>
    <property type="match status" value="1"/>
</dbReference>
<dbReference type="PANTHER" id="PTHR42814:SF3">
    <property type="entry name" value="BETA-N-ACETYLHEXOSAMINIDASE"/>
    <property type="match status" value="1"/>
</dbReference>
<reference evidence="2" key="1">
    <citation type="submission" date="2022-08" db="UniProtKB">
        <authorList>
            <consortium name="EnsemblMetazoa"/>
        </authorList>
    </citation>
    <scope>IDENTIFICATION</scope>
    <source>
        <strain evidence="2">05x7-T-G4-1.051#20</strain>
    </source>
</reference>
<feature type="domain" description="AMP-dependent synthetase/ligase" evidence="1">
    <location>
        <begin position="11"/>
        <end position="232"/>
    </location>
</feature>
<sequence>MSDLHSDVDAELPRLDPEDLGGIFLSSGSMGIPKAIPHSHNAIVIMAHNYTSGVSTKHNQDDILYNDRKFSWSAGYPLWEIVSGGTRVVATRSFGSSSLVVLADTVSDIIQKENVTCAVLVPPVIDQLLKVDSPIKLKSIVILGVVGCPSVLGCVGKICDELADMYGMTEFGGLATGFYSADDVKNFKEKVLSVRPFPGVELKVTDENGYLVPVRQRGQIQVRSQKRFTGYLNHQSPLIENMLRTGWLNSEDGGFVTEEGSLVVEGRIKGLLQVYGIKIYPFQIENVMKYRNTISNVVVIPVVEKSTQYHVPCAAVIYHQDCNDTTENIQDFVREAFSVSKEDKLLEPLYVPQVVIEFKEFPLTSSGKPDRHAIAEAVRHKLDNTKYHYIH</sequence>
<dbReference type="EnsemblMetazoa" id="G27169.1">
    <property type="protein sequence ID" value="G27169.1:cds"/>
    <property type="gene ID" value="G27169"/>
</dbReference>
<keyword evidence="3" id="KW-1185">Reference proteome</keyword>
<organism evidence="2 3">
    <name type="scientific">Magallana gigas</name>
    <name type="common">Pacific oyster</name>
    <name type="synonym">Crassostrea gigas</name>
    <dbReference type="NCBI Taxonomy" id="29159"/>
    <lineage>
        <taxon>Eukaryota</taxon>
        <taxon>Metazoa</taxon>
        <taxon>Spiralia</taxon>
        <taxon>Lophotrochozoa</taxon>
        <taxon>Mollusca</taxon>
        <taxon>Bivalvia</taxon>
        <taxon>Autobranchia</taxon>
        <taxon>Pteriomorphia</taxon>
        <taxon>Ostreida</taxon>
        <taxon>Ostreoidea</taxon>
        <taxon>Ostreidae</taxon>
        <taxon>Magallana</taxon>
    </lineage>
</organism>
<evidence type="ECO:0000313" key="3">
    <source>
        <dbReference type="Proteomes" id="UP000005408"/>
    </source>
</evidence>
<accession>A0A8W8L8L5</accession>
<dbReference type="InterPro" id="IPR000873">
    <property type="entry name" value="AMP-dep_synth/lig_dom"/>
</dbReference>
<dbReference type="EnsemblMetazoa" id="G27169.2">
    <property type="protein sequence ID" value="G27169.2:cds"/>
    <property type="gene ID" value="G27169"/>
</dbReference>
<dbReference type="CDD" id="cd04433">
    <property type="entry name" value="AFD_class_I"/>
    <property type="match status" value="1"/>
</dbReference>
<dbReference type="Proteomes" id="UP000005408">
    <property type="component" value="Unassembled WGS sequence"/>
</dbReference>
<dbReference type="SUPFAM" id="SSF56801">
    <property type="entry name" value="Acetyl-CoA synthetase-like"/>
    <property type="match status" value="1"/>
</dbReference>
<evidence type="ECO:0000313" key="2">
    <source>
        <dbReference type="EnsemblMetazoa" id="G27169.2:cds"/>
    </source>
</evidence>
<dbReference type="InterPro" id="IPR042099">
    <property type="entry name" value="ANL_N_sf"/>
</dbReference>
<dbReference type="Pfam" id="PF00501">
    <property type="entry name" value="AMP-binding"/>
    <property type="match status" value="1"/>
</dbReference>
<dbReference type="Gene3D" id="3.40.50.12780">
    <property type="entry name" value="N-terminal domain of ligase-like"/>
    <property type="match status" value="1"/>
</dbReference>
<protein>
    <recommendedName>
        <fullName evidence="1">AMP-dependent synthetase/ligase domain-containing protein</fullName>
    </recommendedName>
</protein>
<evidence type="ECO:0000259" key="1">
    <source>
        <dbReference type="Pfam" id="PF00501"/>
    </source>
</evidence>
<dbReference type="Gene3D" id="3.30.300.30">
    <property type="match status" value="1"/>
</dbReference>
<dbReference type="AlphaFoldDB" id="A0A8W8L8L5"/>
<name>A0A8W8L8L5_MAGGI</name>
<dbReference type="InterPro" id="IPR045851">
    <property type="entry name" value="AMP-bd_C_sf"/>
</dbReference>